<reference evidence="2" key="1">
    <citation type="submission" date="2022-11" db="UniProtKB">
        <authorList>
            <consortium name="WormBaseParasite"/>
        </authorList>
    </citation>
    <scope>IDENTIFICATION</scope>
</reference>
<dbReference type="WBParaSite" id="JU765_v2.g8782.t1">
    <property type="protein sequence ID" value="JU765_v2.g8782.t1"/>
    <property type="gene ID" value="JU765_v2.g8782"/>
</dbReference>
<evidence type="ECO:0000313" key="1">
    <source>
        <dbReference type="Proteomes" id="UP000887576"/>
    </source>
</evidence>
<accession>A0AC34RNT0</accession>
<protein>
    <submittedName>
        <fullName evidence="2">Tr-type G domain-containing protein</fullName>
    </submittedName>
</protein>
<evidence type="ECO:0000313" key="2">
    <source>
        <dbReference type="WBParaSite" id="JU765_v2.g8782.t1"/>
    </source>
</evidence>
<organism evidence="1 2">
    <name type="scientific">Panagrolaimus sp. JU765</name>
    <dbReference type="NCBI Taxonomy" id="591449"/>
    <lineage>
        <taxon>Eukaryota</taxon>
        <taxon>Metazoa</taxon>
        <taxon>Ecdysozoa</taxon>
        <taxon>Nematoda</taxon>
        <taxon>Chromadorea</taxon>
        <taxon>Rhabditida</taxon>
        <taxon>Tylenchina</taxon>
        <taxon>Panagrolaimomorpha</taxon>
        <taxon>Panagrolaimoidea</taxon>
        <taxon>Panagrolaimidae</taxon>
        <taxon>Panagrolaimus</taxon>
    </lineage>
</organism>
<name>A0AC34RNT0_9BILA</name>
<proteinExistence type="predicted"/>
<dbReference type="Proteomes" id="UP000887576">
    <property type="component" value="Unplaced"/>
</dbReference>
<sequence length="1247" mass="141543">MAVNEPVFIAKFFQKNYPNVGLTAEQLRNPTQEILIPAFKVLITHFFALSENYFTQDENASHSKFQVLYSLLQSLLADSDGIGFCMGDLIMPKPQQTWKIFMALIRFHEFLQELMPQVEELYARKNNVLLKLEDEHKEIVRLQEQIYQRQEKDFEFKEKVITIAKQRDELSKEMDQLTAKKADVKADSSKLTAELATLTQRLDTLNENYTEALTIGKQLSNEIVTSPNRMNADIERKEMEIAKIETEIGDYRQQTSNLNREVYATEEMRNKYIEFRTRMSAKLQAKQVIVDQEEVLKKETDEIQEKEKQQVLQAEREFSMYAAAEGEKVKVCEESVESSQREIELSKNKINFINKEMEELKSRCQILLQERDGKINGIAAAEAKAAEVERQIKQVRRILYSLVSKTKGFSGEYENNYKQSEELLKQLVETAENEKIQELKALLDEQMRLENKLPLRLLPVLSNNVQFPCSSTCRELHSSIVLLKKGRTRKKFVEPVVVKNLKTTKKTVEVYDDMNIVELSQALDQDLDTVFDHLVELDDSNAKLLDGKISLEKKQILDICSIFDCKPKFVFRPNESKLLKELSEEDDVFPQPFPSASECVRRPPVVTIMGHVDHGKTTLLDCLRNSSIVQTEFGGITQHIGAFSVKLEGMKNTVTFLDTPGHSAFKAMRERGARATDIVVLVVVADDGVNEQTVESIKYAREAGVPFVVAINKCDKPQADPQKTRRDLLQHDIVVEDMGGDVQVVEIKAGVPFVVAINKCDKPQADPQKTRRDLLQHDIVVEDMGGDVQVVEISALHGTNIKALQEALILQADLMDLKSTPKGLAEGVVIESTSVQGLGKVCTMVVQRGTVKRGTVFVAGTVWGKVRSMTDEHNKPVKEAGPSTPVRIAGWRDELPPPGEKLLEVVDEQKAQRVVEFRKRKEMEKRAEREQEVIEGRRSEERKVYLENRQKMLDRGIRYGSTYHHVIMKETKGRKPETTEKPTMKLIIRSDVDGTLEALLDVLETYNSSLCDLQIVDFGVETKGRKPETTEKPTMKLIIRSDVDGTLEALLDVLETYNSSLCDLQIVDFGVGPPIENHVELAEESDAVIYCFNTAIPANIRVLAGQKNVQIEQFNVIYRLIESLKEKLSSKIPPKVELKQVGEGHVLKQFLITDKGRKKIPVAGCLVDWGVFKKSAIFKISRGNDVVYEGAVESLKCENEFVNSAKTNNEVGIALEDKSIRFKQDDTIEVFEEETIPQKIDWNPPGF</sequence>